<dbReference type="PaxDb" id="4097-A0A1S4AF06"/>
<keyword evidence="2" id="KW-1185">Reference proteome</keyword>
<feature type="region of interest" description="Disordered" evidence="1">
    <location>
        <begin position="212"/>
        <end position="240"/>
    </location>
</feature>
<proteinExistence type="predicted"/>
<organism evidence="4">
    <name type="scientific">Nicotiana tabacum</name>
    <name type="common">Common tobacco</name>
    <dbReference type="NCBI Taxonomy" id="4097"/>
    <lineage>
        <taxon>Eukaryota</taxon>
        <taxon>Viridiplantae</taxon>
        <taxon>Streptophyta</taxon>
        <taxon>Embryophyta</taxon>
        <taxon>Tracheophyta</taxon>
        <taxon>Spermatophyta</taxon>
        <taxon>Magnoliopsida</taxon>
        <taxon>eudicotyledons</taxon>
        <taxon>Gunneridae</taxon>
        <taxon>Pentapetalae</taxon>
        <taxon>asterids</taxon>
        <taxon>lamiids</taxon>
        <taxon>Solanales</taxon>
        <taxon>Solanaceae</taxon>
        <taxon>Nicotianoideae</taxon>
        <taxon>Nicotianeae</taxon>
        <taxon>Nicotiana</taxon>
    </lineage>
</organism>
<dbReference type="PANTHER" id="PTHR33144:SF35">
    <property type="entry name" value="TRANSPOSASE, PTTA_EN_SPM, PLANT-RELATED"/>
    <property type="match status" value="1"/>
</dbReference>
<feature type="region of interest" description="Disordered" evidence="1">
    <location>
        <begin position="253"/>
        <end position="287"/>
    </location>
</feature>
<dbReference type="STRING" id="4097.A0A1S4AF06"/>
<gene>
    <name evidence="3 4" type="primary">LOC107796950</name>
</gene>
<name>A0A1S4AF06_TOBAC</name>
<protein>
    <submittedName>
        <fullName evidence="3 4">Uncharacterized protein isoform X1</fullName>
    </submittedName>
</protein>
<accession>A0A1S4AF06</accession>
<dbReference type="Pfam" id="PF03004">
    <property type="entry name" value="Transposase_24"/>
    <property type="match status" value="1"/>
</dbReference>
<dbReference type="RefSeq" id="XP_016475256.1">
    <property type="nucleotide sequence ID" value="XM_016619770.1"/>
</dbReference>
<dbReference type="OrthoDB" id="1303276at2759"/>
<dbReference type="AlphaFoldDB" id="A0A1S4AF06"/>
<dbReference type="KEGG" id="nta:107796950"/>
<reference evidence="3 4" key="2">
    <citation type="submission" date="2025-04" db="UniProtKB">
        <authorList>
            <consortium name="RefSeq"/>
        </authorList>
    </citation>
    <scope>IDENTIFICATION</scope>
</reference>
<evidence type="ECO:0000256" key="1">
    <source>
        <dbReference type="SAM" id="MobiDB-lite"/>
    </source>
</evidence>
<dbReference type="InterPro" id="IPR004252">
    <property type="entry name" value="Probable_transposase_24"/>
</dbReference>
<evidence type="ECO:0000313" key="4">
    <source>
        <dbReference type="RefSeq" id="XP_016475257.1"/>
    </source>
</evidence>
<evidence type="ECO:0000313" key="3">
    <source>
        <dbReference type="RefSeq" id="XP_016475256.1"/>
    </source>
</evidence>
<dbReference type="Proteomes" id="UP000790787">
    <property type="component" value="Chromosome 3"/>
</dbReference>
<dbReference type="RefSeq" id="XP_016475257.1">
    <property type="nucleotide sequence ID" value="XM_016619771.1"/>
</dbReference>
<reference key="1">
    <citation type="journal article" date="2014" name="Nat. Commun.">
        <title>The tobacco genome sequence and its comparison with those of tomato and potato.</title>
        <authorList>
            <person name="Sierro N."/>
            <person name="Battey J.N."/>
            <person name="Ouadi S."/>
            <person name="Bakaher N."/>
            <person name="Bovet L."/>
            <person name="Willig A."/>
            <person name="Goepfert S."/>
            <person name="Peitsch M.C."/>
            <person name="Ivanov N.V."/>
        </authorList>
    </citation>
    <scope>NUCLEOTIDE SEQUENCE [LARGE SCALE GENOMIC DNA]</scope>
    <source>
        <strain>cv. TN90</strain>
    </source>
</reference>
<dbReference type="OMA" id="TENRREC"/>
<feature type="compositionally biased region" description="Basic and acidic residues" evidence="1">
    <location>
        <begin position="262"/>
        <end position="287"/>
    </location>
</feature>
<evidence type="ECO:0000313" key="2">
    <source>
        <dbReference type="Proteomes" id="UP000790787"/>
    </source>
</evidence>
<sequence length="287" mass="33667">MPRVHGRKEHKIIILNEYNQPVGPIKEVVKELGSFLGILARSETFCPLNVFNWRKLDTKDDMWKYIKKKYDIPDEAKPWVFESVCSAWRKYKSQLKTTHFTTYDNDELRMENRPVDIPESHFKDLLKYWNSDPHKKMSETNTENRNKLKCPHTAGRTPFALIREEKKKEISDTSDTVSSKDMFVATRKRKLGRVYKSSYDNTISKIAEMEKIQSTQESEDDSHSDDAFASVMGPEHPGRVRLYGRGVTKIVLKGQKGNLGSSDERMQQKMEEMEERMQQRMHEKLNE</sequence>
<dbReference type="PANTHER" id="PTHR33144">
    <property type="entry name" value="OS10G0409366 PROTEIN-RELATED"/>
    <property type="match status" value="1"/>
</dbReference>
<dbReference type="GeneID" id="107796950"/>